<gene>
    <name evidence="1" type="ORF">NZ35_28875</name>
</gene>
<evidence type="ECO:0000313" key="1">
    <source>
        <dbReference type="EMBL" id="KHA69829.1"/>
    </source>
</evidence>
<dbReference type="Proteomes" id="UP000030564">
    <property type="component" value="Unassembled WGS sequence"/>
</dbReference>
<accession>A0A0A6D5D6</accession>
<reference evidence="1 2" key="1">
    <citation type="submission" date="2014-10" db="EMBL/GenBank/DDBJ databases">
        <title>Draft genome sequence of Pseudomonas chlororaphis EA105.</title>
        <authorList>
            <person name="McCully L.M."/>
            <person name="Bitzer A.S."/>
            <person name="Spence C."/>
            <person name="Bais H."/>
            <person name="Silby M.W."/>
        </authorList>
    </citation>
    <scope>NUCLEOTIDE SEQUENCE [LARGE SCALE GENOMIC DNA]</scope>
    <source>
        <strain evidence="1 2">EA105</strain>
    </source>
</reference>
<dbReference type="AlphaFoldDB" id="A0A0A6D5D6"/>
<proteinExistence type="predicted"/>
<organism evidence="1 2">
    <name type="scientific">Pseudomonas chlororaphis</name>
    <dbReference type="NCBI Taxonomy" id="587753"/>
    <lineage>
        <taxon>Bacteria</taxon>
        <taxon>Pseudomonadati</taxon>
        <taxon>Pseudomonadota</taxon>
        <taxon>Gammaproteobacteria</taxon>
        <taxon>Pseudomonadales</taxon>
        <taxon>Pseudomonadaceae</taxon>
        <taxon>Pseudomonas</taxon>
    </lineage>
</organism>
<comment type="caution">
    <text evidence="1">The sequence shown here is derived from an EMBL/GenBank/DDBJ whole genome shotgun (WGS) entry which is preliminary data.</text>
</comment>
<evidence type="ECO:0000313" key="2">
    <source>
        <dbReference type="Proteomes" id="UP000030564"/>
    </source>
</evidence>
<dbReference type="EMBL" id="JSFK01000060">
    <property type="protein sequence ID" value="KHA69829.1"/>
    <property type="molecule type" value="Genomic_DNA"/>
</dbReference>
<name>A0A0A6D5D6_9PSED</name>
<protein>
    <submittedName>
        <fullName evidence="1">Uncharacterized protein</fullName>
    </submittedName>
</protein>
<dbReference type="PATRIC" id="fig|587753.9.peg.5611"/>
<sequence>MEDQAVNPAVDQAPPYRLALLGSVPDEFAAALREQISTRLADLGLTLGRDVSPFDGRLSDFRPSIDRCCAALCFEIDAAHEASVEQPIKRRIPLIPYL</sequence>